<dbReference type="PANTHER" id="PTHR30250:SF26">
    <property type="entry name" value="PSMA PROTEIN"/>
    <property type="match status" value="1"/>
</dbReference>
<sequence length="508" mass="57488">MDKKRFFINLISNFFSALSGIGISFFLTPYIVETLGKEAYGFFPLSNNFIMYAGIITTALNSMSGRFITISLEQKDIKKVNVYFNSVLFGNIIISLFFILISVLFYFFIDKILNIPINLFTDVRLLFMLMFISLIIGVSSSIFSVAAFALNRLDKLAINNIIANVLKLILIILMFYFLTPKIYFLGISAIVTSIYFFYANYRITKKILPEVHISVSMFSWSALSLLVGSGIWNSVLALSNVVNSQLDLFIANKFFQASGMGVLSLTKVVPSAIQVLCSIIVPVFLPEMIKAYARNDLGKLKNILVFSFKVIFLVVILPLAVFFVYGDDFFRLWLPGEDHQTLYYISIITLVPFIIHATIETIHHVFVITNKLKIASFWGIFIAFFNFILVILLCSYSNLGIYSIPIGALIAGGISHLFFTPLYASFCLQESKWFFILKIIKGLLGFIMLVAVTYAWKSVNLIAVDSWMTFITNTLIIGGTLFLITLFIKFDKAVLFQIINKLKQKINL</sequence>
<name>A0ABD4DIM2_ELIMR</name>
<accession>A0ABD4DIM2</accession>
<evidence type="ECO:0000256" key="3">
    <source>
        <dbReference type="ARBA" id="ARBA00022692"/>
    </source>
</evidence>
<feature type="transmembrane region" description="Helical" evidence="6">
    <location>
        <begin position="129"/>
        <end position="150"/>
    </location>
</feature>
<organism evidence="7 8">
    <name type="scientific">Elizabethkingia miricola</name>
    <name type="common">Chryseobacterium miricola</name>
    <dbReference type="NCBI Taxonomy" id="172045"/>
    <lineage>
        <taxon>Bacteria</taxon>
        <taxon>Pseudomonadati</taxon>
        <taxon>Bacteroidota</taxon>
        <taxon>Flavobacteriia</taxon>
        <taxon>Flavobacteriales</taxon>
        <taxon>Weeksellaceae</taxon>
        <taxon>Elizabethkingia</taxon>
    </lineage>
</organism>
<feature type="transmembrane region" description="Helical" evidence="6">
    <location>
        <begin position="268"/>
        <end position="285"/>
    </location>
</feature>
<proteinExistence type="predicted"/>
<dbReference type="InterPro" id="IPR050833">
    <property type="entry name" value="Poly_Biosynth_Transport"/>
</dbReference>
<keyword evidence="5 6" id="KW-0472">Membrane</keyword>
<evidence type="ECO:0000256" key="2">
    <source>
        <dbReference type="ARBA" id="ARBA00022475"/>
    </source>
</evidence>
<comment type="caution">
    <text evidence="7">The sequence shown here is derived from an EMBL/GenBank/DDBJ whole genome shotgun (WGS) entry which is preliminary data.</text>
</comment>
<dbReference type="RefSeq" id="WP_059345004.1">
    <property type="nucleotide sequence ID" value="NZ_CP140570.1"/>
</dbReference>
<evidence type="ECO:0008006" key="9">
    <source>
        <dbReference type="Google" id="ProtNLM"/>
    </source>
</evidence>
<evidence type="ECO:0000256" key="6">
    <source>
        <dbReference type="SAM" id="Phobius"/>
    </source>
</evidence>
<reference evidence="7 8" key="1">
    <citation type="submission" date="2015-11" db="EMBL/GenBank/DDBJ databases">
        <authorList>
            <person name="Nicholson A.C."/>
            <person name="Humrighouse B.W."/>
            <person name="Graziano J."/>
            <person name="Lasker B."/>
            <person name="Whitney A.M."/>
            <person name="Mcquiston J.R."/>
        </authorList>
    </citation>
    <scope>NUCLEOTIDE SEQUENCE [LARGE SCALE GENOMIC DNA]</scope>
    <source>
        <strain evidence="7 8">G4071</strain>
    </source>
</reference>
<evidence type="ECO:0000313" key="7">
    <source>
        <dbReference type="EMBL" id="KUY16958.1"/>
    </source>
</evidence>
<feature type="transmembrane region" description="Helical" evidence="6">
    <location>
        <begin position="435"/>
        <end position="456"/>
    </location>
</feature>
<keyword evidence="4 6" id="KW-1133">Transmembrane helix</keyword>
<evidence type="ECO:0000256" key="5">
    <source>
        <dbReference type="ARBA" id="ARBA00023136"/>
    </source>
</evidence>
<dbReference type="PANTHER" id="PTHR30250">
    <property type="entry name" value="PST FAMILY PREDICTED COLANIC ACID TRANSPORTER"/>
    <property type="match status" value="1"/>
</dbReference>
<feature type="transmembrane region" description="Helical" evidence="6">
    <location>
        <begin position="182"/>
        <end position="201"/>
    </location>
</feature>
<feature type="transmembrane region" description="Helical" evidence="6">
    <location>
        <begin position="39"/>
        <end position="61"/>
    </location>
</feature>
<feature type="transmembrane region" description="Helical" evidence="6">
    <location>
        <begin position="7"/>
        <end position="27"/>
    </location>
</feature>
<dbReference type="Proteomes" id="UP000064412">
    <property type="component" value="Unassembled WGS sequence"/>
</dbReference>
<dbReference type="GO" id="GO:0005886">
    <property type="term" value="C:plasma membrane"/>
    <property type="evidence" value="ECO:0007669"/>
    <property type="project" value="UniProtKB-SubCell"/>
</dbReference>
<evidence type="ECO:0000256" key="4">
    <source>
        <dbReference type="ARBA" id="ARBA00022989"/>
    </source>
</evidence>
<protein>
    <recommendedName>
        <fullName evidence="9">Polysaccharide biosynthesis protein</fullName>
    </recommendedName>
</protein>
<feature type="transmembrane region" description="Helical" evidence="6">
    <location>
        <begin position="468"/>
        <end position="488"/>
    </location>
</feature>
<feature type="transmembrane region" description="Helical" evidence="6">
    <location>
        <begin position="82"/>
        <end position="109"/>
    </location>
</feature>
<feature type="transmembrane region" description="Helical" evidence="6">
    <location>
        <begin position="157"/>
        <end position="176"/>
    </location>
</feature>
<keyword evidence="3 6" id="KW-0812">Transmembrane</keyword>
<dbReference type="AlphaFoldDB" id="A0ABD4DIM2"/>
<comment type="subcellular location">
    <subcellularLocation>
        <location evidence="1">Cell membrane</location>
        <topology evidence="1">Multi-pass membrane protein</topology>
    </subcellularLocation>
</comment>
<dbReference type="EMBL" id="LNOI01000004">
    <property type="protein sequence ID" value="KUY16958.1"/>
    <property type="molecule type" value="Genomic_DNA"/>
</dbReference>
<feature type="transmembrane region" description="Helical" evidence="6">
    <location>
        <begin position="399"/>
        <end position="423"/>
    </location>
</feature>
<feature type="transmembrane region" description="Helical" evidence="6">
    <location>
        <begin position="213"/>
        <end position="232"/>
    </location>
</feature>
<evidence type="ECO:0000256" key="1">
    <source>
        <dbReference type="ARBA" id="ARBA00004651"/>
    </source>
</evidence>
<keyword evidence="2" id="KW-1003">Cell membrane</keyword>
<feature type="transmembrane region" description="Helical" evidence="6">
    <location>
        <begin position="306"/>
        <end position="326"/>
    </location>
</feature>
<feature type="transmembrane region" description="Helical" evidence="6">
    <location>
        <begin position="341"/>
        <end position="362"/>
    </location>
</feature>
<evidence type="ECO:0000313" key="8">
    <source>
        <dbReference type="Proteomes" id="UP000064412"/>
    </source>
</evidence>
<gene>
    <name evidence="7" type="ORF">ATB95_11260</name>
</gene>
<feature type="transmembrane region" description="Helical" evidence="6">
    <location>
        <begin position="374"/>
        <end position="393"/>
    </location>
</feature>